<comment type="similarity">
    <text evidence="1">Belongs to the VEFS (VRN2-EMF2-FIS2-SU(Z)12) family.</text>
</comment>
<evidence type="ECO:0000256" key="4">
    <source>
        <dbReference type="ARBA" id="ARBA00022833"/>
    </source>
</evidence>
<dbReference type="PANTHER" id="PTHR22597:SF22">
    <property type="entry name" value="POLYCOMB GROUP PROTEIN EMBRYONIC FLOWER 2-RELATED"/>
    <property type="match status" value="1"/>
</dbReference>
<reference evidence="11" key="1">
    <citation type="journal article" date="2015" name="Proc. Natl. Acad. Sci. U.S.A.">
        <title>Genome sequencing of adzuki bean (Vigna angularis) provides insight into high starch and low fat accumulation and domestication.</title>
        <authorList>
            <person name="Yang K."/>
            <person name="Tian Z."/>
            <person name="Chen C."/>
            <person name="Luo L."/>
            <person name="Zhao B."/>
            <person name="Wang Z."/>
            <person name="Yu L."/>
            <person name="Li Y."/>
            <person name="Sun Y."/>
            <person name="Li W."/>
            <person name="Chen Y."/>
            <person name="Li Y."/>
            <person name="Zhang Y."/>
            <person name="Ai D."/>
            <person name="Zhao J."/>
            <person name="Shang C."/>
            <person name="Ma Y."/>
            <person name="Wu B."/>
            <person name="Wang M."/>
            <person name="Gao L."/>
            <person name="Sun D."/>
            <person name="Zhang P."/>
            <person name="Guo F."/>
            <person name="Wang W."/>
            <person name="Li Y."/>
            <person name="Wang J."/>
            <person name="Varshney R.K."/>
            <person name="Wang J."/>
            <person name="Ling H.Q."/>
            <person name="Wan P."/>
        </authorList>
    </citation>
    <scope>NUCLEOTIDE SEQUENCE</scope>
    <source>
        <strain evidence="11">cv. Jingnong 6</strain>
    </source>
</reference>
<dbReference type="InterPro" id="IPR019135">
    <property type="entry name" value="Polycomb_protein_VEFS-Box"/>
</dbReference>
<gene>
    <name evidence="10" type="ORF">LR48_Vigan09g105200</name>
</gene>
<keyword evidence="3" id="KW-0863">Zinc-finger</keyword>
<evidence type="ECO:0000256" key="5">
    <source>
        <dbReference type="ARBA" id="ARBA00023015"/>
    </source>
</evidence>
<evidence type="ECO:0000256" key="1">
    <source>
        <dbReference type="ARBA" id="ARBA00007416"/>
    </source>
</evidence>
<dbReference type="Gramene" id="KOM52393">
    <property type="protein sequence ID" value="KOM52393"/>
    <property type="gene ID" value="LR48_Vigan09g105200"/>
</dbReference>
<feature type="compositionally biased region" description="Low complexity" evidence="7">
    <location>
        <begin position="433"/>
        <end position="476"/>
    </location>
</feature>
<dbReference type="InterPro" id="IPR056068">
    <property type="entry name" value="EMF2-like_DUF7651"/>
</dbReference>
<evidence type="ECO:0000259" key="8">
    <source>
        <dbReference type="Pfam" id="PF09733"/>
    </source>
</evidence>
<evidence type="ECO:0000256" key="2">
    <source>
        <dbReference type="ARBA" id="ARBA00022723"/>
    </source>
</evidence>
<keyword evidence="4" id="KW-0862">Zinc</keyword>
<feature type="domain" description="Polycomb protein VEFS-Box" evidence="8">
    <location>
        <begin position="532"/>
        <end position="649"/>
    </location>
</feature>
<dbReference type="GO" id="GO:0008270">
    <property type="term" value="F:zinc ion binding"/>
    <property type="evidence" value="ECO:0007669"/>
    <property type="project" value="UniProtKB-KW"/>
</dbReference>
<organism evidence="10 11">
    <name type="scientific">Phaseolus angularis</name>
    <name type="common">Azuki bean</name>
    <name type="synonym">Vigna angularis</name>
    <dbReference type="NCBI Taxonomy" id="3914"/>
    <lineage>
        <taxon>Eukaryota</taxon>
        <taxon>Viridiplantae</taxon>
        <taxon>Streptophyta</taxon>
        <taxon>Embryophyta</taxon>
        <taxon>Tracheophyta</taxon>
        <taxon>Spermatophyta</taxon>
        <taxon>Magnoliopsida</taxon>
        <taxon>eudicotyledons</taxon>
        <taxon>Gunneridae</taxon>
        <taxon>Pentapetalae</taxon>
        <taxon>rosids</taxon>
        <taxon>fabids</taxon>
        <taxon>Fabales</taxon>
        <taxon>Fabaceae</taxon>
        <taxon>Papilionoideae</taxon>
        <taxon>50 kb inversion clade</taxon>
        <taxon>NPAAA clade</taxon>
        <taxon>indigoferoid/millettioid clade</taxon>
        <taxon>Phaseoleae</taxon>
        <taxon>Vigna</taxon>
    </lineage>
</organism>
<feature type="domain" description="DUF7651" evidence="9">
    <location>
        <begin position="84"/>
        <end position="266"/>
    </location>
</feature>
<dbReference type="AlphaFoldDB" id="A0A0L9VBK1"/>
<feature type="region of interest" description="Disordered" evidence="7">
    <location>
        <begin position="1"/>
        <end position="23"/>
    </location>
</feature>
<evidence type="ECO:0000259" key="9">
    <source>
        <dbReference type="Pfam" id="PF24663"/>
    </source>
</evidence>
<evidence type="ECO:0000313" key="10">
    <source>
        <dbReference type="EMBL" id="KOM52393.1"/>
    </source>
</evidence>
<evidence type="ECO:0000256" key="6">
    <source>
        <dbReference type="ARBA" id="ARBA00023163"/>
    </source>
</evidence>
<feature type="region of interest" description="Disordered" evidence="7">
    <location>
        <begin position="421"/>
        <end position="476"/>
    </location>
</feature>
<dbReference type="Pfam" id="PF24663">
    <property type="entry name" value="DUF7651"/>
    <property type="match status" value="1"/>
</dbReference>
<dbReference type="CDD" id="cd21553">
    <property type="entry name" value="VEFS-box_EMF2-like"/>
    <property type="match status" value="1"/>
</dbReference>
<keyword evidence="2" id="KW-0479">Metal-binding</keyword>
<dbReference type="PANTHER" id="PTHR22597">
    <property type="entry name" value="POLYCOMB GROUP PROTEIN"/>
    <property type="match status" value="1"/>
</dbReference>
<dbReference type="OMA" id="NATIWHT"/>
<dbReference type="Proteomes" id="UP000053144">
    <property type="component" value="Chromosome 9"/>
</dbReference>
<dbReference type="EMBL" id="CM003379">
    <property type="protein sequence ID" value="KOM52393.1"/>
    <property type="molecule type" value="Genomic_DNA"/>
</dbReference>
<evidence type="ECO:0000256" key="3">
    <source>
        <dbReference type="ARBA" id="ARBA00022771"/>
    </source>
</evidence>
<dbReference type="GO" id="GO:0031490">
    <property type="term" value="F:chromatin DNA binding"/>
    <property type="evidence" value="ECO:0007669"/>
    <property type="project" value="TreeGrafter"/>
</dbReference>
<dbReference type="Pfam" id="PF09733">
    <property type="entry name" value="VEFS-Box"/>
    <property type="match status" value="1"/>
</dbReference>
<sequence length="664" mass="74865">MLDLNQTPAEEMQGAASERYSRSTNQPDAEYIWTNLSEQQKLVASNSFNVYCRPVQIYNKIQSRDSNDSFAVVESRRNSISFSYVYLSGKAVGSKGGTHRESYHVRRISTFEGPTGIDWDGINHVRISFMLPHIEKLAVETNCDKYFLFILTSAENPISLSTVNARTLTSEEVASNESSGGEKCVYGKVSLKFLYEILNISPDSPLQYRTEIQFSTQLRSCNLKYWLKYYTRTTSSTISIRDSNDSEVEGISKKLEISTSFEEFGAASGRTQERKEEPSSSLLPHFTCVKKPKSRKMKTSSHGRNDTDPLLDVELRIGIANARLQENMVQQDQPDEVTTLEVEQEQVSNAVSDPSQGCVSSVSDHDETRGVQEVDHEEISNAIVVYTGEDCVPAISDIDNGALTVLEEVVSNATIWHTNEDSVSPVSEHDAVPQDAVPQDAVQQDAVPQDAVPQDAEQQDAVQQDAVQQDAVQQDAVQQDAVQQDEVSNAIMLHPSPDFVPFVPMNEGTSSVTQAEEKEKLLSERCDPNMLARWKKRTFYHSHTYQAMDLEEVVKDEDSEDEINEGARVIEDRRKLELLGLSEDQKRLVTMWTSFVKKHRVLVDGHMNWAYEAFTRYHCAELVHSTPLAWAWRLFMIKLYDLGLLKPKTVAACAAILQQYREQK</sequence>
<keyword evidence="5" id="KW-0805">Transcription regulation</keyword>
<evidence type="ECO:0000313" key="11">
    <source>
        <dbReference type="Proteomes" id="UP000053144"/>
    </source>
</evidence>
<dbReference type="GO" id="GO:0005634">
    <property type="term" value="C:nucleus"/>
    <property type="evidence" value="ECO:0007669"/>
    <property type="project" value="TreeGrafter"/>
</dbReference>
<accession>A0A0L9VBK1</accession>
<evidence type="ECO:0000256" key="7">
    <source>
        <dbReference type="SAM" id="MobiDB-lite"/>
    </source>
</evidence>
<name>A0A0L9VBK1_PHAAN</name>
<protein>
    <submittedName>
        <fullName evidence="10">Uncharacterized protein</fullName>
    </submittedName>
</protein>
<dbReference type="STRING" id="3914.A0A0L9VBK1"/>
<keyword evidence="6" id="KW-0804">Transcription</keyword>
<proteinExistence type="inferred from homology"/>